<evidence type="ECO:0000259" key="8">
    <source>
        <dbReference type="PROSITE" id="PS50048"/>
    </source>
</evidence>
<dbReference type="GO" id="GO:0003677">
    <property type="term" value="F:DNA binding"/>
    <property type="evidence" value="ECO:0007669"/>
    <property type="project" value="UniProtKB-KW"/>
</dbReference>
<reference evidence="9 10" key="1">
    <citation type="submission" date="2016-04" db="EMBL/GenBank/DDBJ databases">
        <title>A degradative enzymes factory behind the ericoid mycorrhizal symbiosis.</title>
        <authorList>
            <consortium name="DOE Joint Genome Institute"/>
            <person name="Martino E."/>
            <person name="Morin E."/>
            <person name="Grelet G."/>
            <person name="Kuo A."/>
            <person name="Kohler A."/>
            <person name="Daghino S."/>
            <person name="Barry K."/>
            <person name="Choi C."/>
            <person name="Cichocki N."/>
            <person name="Clum A."/>
            <person name="Copeland A."/>
            <person name="Hainaut M."/>
            <person name="Haridas S."/>
            <person name="Labutti K."/>
            <person name="Lindquist E."/>
            <person name="Lipzen A."/>
            <person name="Khouja H.-R."/>
            <person name="Murat C."/>
            <person name="Ohm R."/>
            <person name="Olson A."/>
            <person name="Spatafora J."/>
            <person name="Veneault-Fourrey C."/>
            <person name="Henrissat B."/>
            <person name="Grigoriev I."/>
            <person name="Martin F."/>
            <person name="Perotto S."/>
        </authorList>
    </citation>
    <scope>NUCLEOTIDE SEQUENCE [LARGE SCALE GENOMIC DNA]</scope>
    <source>
        <strain evidence="9 10">F</strain>
    </source>
</reference>
<feature type="compositionally biased region" description="Polar residues" evidence="7">
    <location>
        <begin position="532"/>
        <end position="541"/>
    </location>
</feature>
<dbReference type="GO" id="GO:0000981">
    <property type="term" value="F:DNA-binding transcription factor activity, RNA polymerase II-specific"/>
    <property type="evidence" value="ECO:0007669"/>
    <property type="project" value="InterPro"/>
</dbReference>
<dbReference type="PROSITE" id="PS50048">
    <property type="entry name" value="ZN2_CY6_FUNGAL_2"/>
    <property type="match status" value="1"/>
</dbReference>
<feature type="region of interest" description="Disordered" evidence="7">
    <location>
        <begin position="375"/>
        <end position="413"/>
    </location>
</feature>
<feature type="domain" description="Zn(2)-C6 fungal-type" evidence="8">
    <location>
        <begin position="22"/>
        <end position="50"/>
    </location>
</feature>
<dbReference type="STRING" id="1149755.A0A2J6R4A0"/>
<keyword evidence="2" id="KW-0862">Zinc</keyword>
<dbReference type="Proteomes" id="UP000235786">
    <property type="component" value="Unassembled WGS sequence"/>
</dbReference>
<evidence type="ECO:0000256" key="5">
    <source>
        <dbReference type="ARBA" id="ARBA00023163"/>
    </source>
</evidence>
<dbReference type="Gene3D" id="4.10.240.10">
    <property type="entry name" value="Zn(2)-C6 fungal-type DNA-binding domain"/>
    <property type="match status" value="1"/>
</dbReference>
<dbReference type="EMBL" id="KZ613956">
    <property type="protein sequence ID" value="PMD33338.1"/>
    <property type="molecule type" value="Genomic_DNA"/>
</dbReference>
<keyword evidence="10" id="KW-1185">Reference proteome</keyword>
<keyword evidence="5" id="KW-0804">Transcription</keyword>
<keyword evidence="4" id="KW-0238">DNA-binding</keyword>
<organism evidence="9 10">
    <name type="scientific">Hyaloscypha variabilis (strain UAMH 11265 / GT02V1 / F)</name>
    <name type="common">Meliniomyces variabilis</name>
    <dbReference type="NCBI Taxonomy" id="1149755"/>
    <lineage>
        <taxon>Eukaryota</taxon>
        <taxon>Fungi</taxon>
        <taxon>Dikarya</taxon>
        <taxon>Ascomycota</taxon>
        <taxon>Pezizomycotina</taxon>
        <taxon>Leotiomycetes</taxon>
        <taxon>Helotiales</taxon>
        <taxon>Hyaloscyphaceae</taxon>
        <taxon>Hyaloscypha</taxon>
        <taxon>Hyaloscypha variabilis</taxon>
    </lineage>
</organism>
<dbReference type="InterPro" id="IPR052360">
    <property type="entry name" value="Transcr_Regulatory_Proteins"/>
</dbReference>
<evidence type="ECO:0000256" key="2">
    <source>
        <dbReference type="ARBA" id="ARBA00022833"/>
    </source>
</evidence>
<gene>
    <name evidence="9" type="ORF">L207DRAFT_639472</name>
</gene>
<keyword evidence="6" id="KW-0539">Nucleus</keyword>
<dbReference type="PANTHER" id="PTHR36206:SF4">
    <property type="entry name" value="HYPOTHETICAL CONSERVED PROTEIN (EUROFUNG)-RELATED"/>
    <property type="match status" value="1"/>
</dbReference>
<dbReference type="SUPFAM" id="SSF57701">
    <property type="entry name" value="Zn2/Cys6 DNA-binding domain"/>
    <property type="match status" value="1"/>
</dbReference>
<dbReference type="InterPro" id="IPR001138">
    <property type="entry name" value="Zn2Cys6_DnaBD"/>
</dbReference>
<dbReference type="AlphaFoldDB" id="A0A2J6R4A0"/>
<feature type="region of interest" description="Disordered" evidence="7">
    <location>
        <begin position="488"/>
        <end position="513"/>
    </location>
</feature>
<evidence type="ECO:0000313" key="10">
    <source>
        <dbReference type="Proteomes" id="UP000235786"/>
    </source>
</evidence>
<name>A0A2J6R4A0_HYAVF</name>
<evidence type="ECO:0000313" key="9">
    <source>
        <dbReference type="EMBL" id="PMD33338.1"/>
    </source>
</evidence>
<proteinExistence type="predicted"/>
<keyword evidence="3" id="KW-0805">Transcription regulation</keyword>
<evidence type="ECO:0000256" key="3">
    <source>
        <dbReference type="ARBA" id="ARBA00023015"/>
    </source>
</evidence>
<dbReference type="GO" id="GO:0008270">
    <property type="term" value="F:zinc ion binding"/>
    <property type="evidence" value="ECO:0007669"/>
    <property type="project" value="InterPro"/>
</dbReference>
<dbReference type="Pfam" id="PF00172">
    <property type="entry name" value="Zn_clus"/>
    <property type="match status" value="1"/>
</dbReference>
<evidence type="ECO:0000256" key="7">
    <source>
        <dbReference type="SAM" id="MobiDB-lite"/>
    </source>
</evidence>
<dbReference type="PROSITE" id="PS00463">
    <property type="entry name" value="ZN2_CY6_FUNGAL_1"/>
    <property type="match status" value="1"/>
</dbReference>
<dbReference type="InterPro" id="IPR036864">
    <property type="entry name" value="Zn2-C6_fun-type_DNA-bd_sf"/>
</dbReference>
<dbReference type="SMART" id="SM00066">
    <property type="entry name" value="GAL4"/>
    <property type="match status" value="1"/>
</dbReference>
<dbReference type="OrthoDB" id="1577640at2759"/>
<evidence type="ECO:0000256" key="6">
    <source>
        <dbReference type="ARBA" id="ARBA00023242"/>
    </source>
</evidence>
<dbReference type="PANTHER" id="PTHR36206">
    <property type="entry name" value="ASPERCRYPTIN BIOSYNTHESIS CLUSTER-SPECIFIC TRANSCRIPTION REGULATOR ATNN-RELATED"/>
    <property type="match status" value="1"/>
</dbReference>
<accession>A0A2J6R4A0</accession>
<evidence type="ECO:0000256" key="1">
    <source>
        <dbReference type="ARBA" id="ARBA00022723"/>
    </source>
</evidence>
<dbReference type="CDD" id="cd00067">
    <property type="entry name" value="GAL4"/>
    <property type="match status" value="1"/>
</dbReference>
<evidence type="ECO:0000256" key="4">
    <source>
        <dbReference type="ARBA" id="ARBA00023125"/>
    </source>
</evidence>
<feature type="compositionally biased region" description="Polar residues" evidence="7">
    <location>
        <begin position="385"/>
        <end position="396"/>
    </location>
</feature>
<keyword evidence="1" id="KW-0479">Metal-binding</keyword>
<sequence>MDPRVADPLKQRRASRPKLKTSCNNCKNRRIKCDETTPQCIKCMRSGRQCDGYPAYERTVEIEIPIAPRPHSVTDHRERDPGAGPKVAMAMSRPGLYTDGPLPPEKFMPVDLQWDSSPVHLATSNTNPDWVNIQPMESIVSDDEGFFKSSKATRQAGLDPRSLRMCDDEIPSLMDQEERRCIEAKSLEIEEWRSQAGGDSDEGEQISVRSSFETYPFESLYNERSIGSDEGSNVRPLEHGWSIHENRLLEGQVYYTKKVWSSATIADLELLALPRHWHDAPSFPEATTTTFQPTTSNEASMRWNILSDNISISSRAATWGSRRLSLTDASEYDLDSNNFVEKVPDLPNTEKTRQKTSIFDQGLDRLANIVRMRSDSKLKRDRSSQNISEETGNQLHAKQDSKGTLAPPSSSPISGLTSINTALAAMAGPLAAVGRSHTRIDSLSPLSLVEHLTFRKDFMSRGRSKSVLNFRDQNAPIGLAALLNRQGGPPVAKLASDRPSMGSEDESEDSESASAYYGNLGQMSKVRGVSLGGSQDYSTSDKPGHRFEASISDDDEIGVISPISPPPNYIHSPIDSSKSGQMIRASVLQGLSDSATAHAGFTIHWDLRAFIRDQYDDVPNSVGSIITLSGSAVAAQATTCQDYVHTNWPICGSRVLVALQEAFDSSDNTSTAHSPGLSVFINLAAPVILVDIQGFKETIVEVAQLFAWMGAAMRVSSDQQVQYSDFKLDVAAQGKFEMNFDTAPLEKDEQSCWYPLFVNPVIARGYPVPPREHNEAGLEVALELMAVLAGVRYAVEYEGGLLLKGPVALCVPIKRHKNSIQWHFIHHDEPTTRMAYSEVKNHCPQRALLDEVTHESLQSTRAFIGWWKVSRTYLGTNDYDYKVIAYSIAAPCSRTAKVVGGALGFSKIGIGMNISLGAKDSQLFLSRAGPLEQIMQWAEMMPILLYDVTDKRGWFVKASDVILHIIQTRHSKRPFQIDGRVVPLLGADPELNGNKASENAILRMSSLKLFKDDTKRDKEYYLADLVADIWAILEVLSEV</sequence>
<protein>
    <recommendedName>
        <fullName evidence="8">Zn(2)-C6 fungal-type domain-containing protein</fullName>
    </recommendedName>
</protein>
<feature type="region of interest" description="Disordered" evidence="7">
    <location>
        <begin position="528"/>
        <end position="551"/>
    </location>
</feature>